<accession>A0A6N2AM62</accession>
<dbReference type="AlphaFoldDB" id="A0A6N2AM62"/>
<dbReference type="GO" id="GO:0005783">
    <property type="term" value="C:endoplasmic reticulum"/>
    <property type="evidence" value="ECO:0007669"/>
    <property type="project" value="TreeGrafter"/>
</dbReference>
<organism evidence="1">
    <name type="scientific">Solanum chilense</name>
    <name type="common">Tomato</name>
    <name type="synonym">Lycopersicon chilense</name>
    <dbReference type="NCBI Taxonomy" id="4083"/>
    <lineage>
        <taxon>Eukaryota</taxon>
        <taxon>Viridiplantae</taxon>
        <taxon>Streptophyta</taxon>
        <taxon>Embryophyta</taxon>
        <taxon>Tracheophyta</taxon>
        <taxon>Spermatophyta</taxon>
        <taxon>Magnoliopsida</taxon>
        <taxon>eudicotyledons</taxon>
        <taxon>Gunneridae</taxon>
        <taxon>Pentapetalae</taxon>
        <taxon>asterids</taxon>
        <taxon>lamiids</taxon>
        <taxon>Solanales</taxon>
        <taxon>Solanaceae</taxon>
        <taxon>Solanoideae</taxon>
        <taxon>Solaneae</taxon>
        <taxon>Solanum</taxon>
        <taxon>Solanum subgen. Lycopersicon</taxon>
    </lineage>
</organism>
<evidence type="ECO:0000313" key="1">
    <source>
        <dbReference type="EMBL" id="TMW82899.1"/>
    </source>
</evidence>
<reference evidence="1" key="1">
    <citation type="submission" date="2019-05" db="EMBL/GenBank/DDBJ databases">
        <title>The de novo reference genome and transcriptome assemblies of the wild tomato species Solanum chilense.</title>
        <authorList>
            <person name="Stam R."/>
            <person name="Nosenko T."/>
            <person name="Hoerger A.C."/>
            <person name="Stephan W."/>
            <person name="Seidel M.A."/>
            <person name="Kuhn J.M.M."/>
            <person name="Haberer G."/>
            <person name="Tellier A."/>
        </authorList>
    </citation>
    <scope>NUCLEOTIDE SEQUENCE</scope>
    <source>
        <tissue evidence="1">Mature leaves</tissue>
    </source>
</reference>
<protein>
    <submittedName>
        <fullName evidence="1">Uncharacterized protein</fullName>
    </submittedName>
</protein>
<proteinExistence type="predicted"/>
<name>A0A6N2AM62_SOLCI</name>
<dbReference type="GO" id="GO:0008289">
    <property type="term" value="F:lipid binding"/>
    <property type="evidence" value="ECO:0007669"/>
    <property type="project" value="InterPro"/>
</dbReference>
<dbReference type="EMBL" id="RXGB01015616">
    <property type="protein sequence ID" value="TMW82899.1"/>
    <property type="molecule type" value="Genomic_DNA"/>
</dbReference>
<dbReference type="PANTHER" id="PTHR10774">
    <property type="entry name" value="EXTENDED SYNAPTOTAGMIN-RELATED"/>
    <property type="match status" value="1"/>
</dbReference>
<comment type="caution">
    <text evidence="1">The sequence shown here is derived from an EMBL/GenBank/DDBJ whole genome shotgun (WGS) entry which is preliminary data.</text>
</comment>
<dbReference type="PANTHER" id="PTHR10774:SF204">
    <property type="entry name" value="SYNAPTOTAGMIN-5-LIKE"/>
    <property type="match status" value="1"/>
</dbReference>
<gene>
    <name evidence="1" type="ORF">EJD97_004028</name>
</gene>
<sequence length="67" mass="7604">MEDGSEGISSRHIFRAFVDEFPCFGAVCYSLRQKKRIDFTLKEIGGDMRAIPCLSYAIEGIIRETVE</sequence>
<dbReference type="InterPro" id="IPR045050">
    <property type="entry name" value="Synaptotagmin_plant"/>
</dbReference>